<organism evidence="1 2">
    <name type="scientific">Blautia pseudococcoides</name>
    <dbReference type="NCBI Taxonomy" id="1796616"/>
    <lineage>
        <taxon>Bacteria</taxon>
        <taxon>Bacillati</taxon>
        <taxon>Bacillota</taxon>
        <taxon>Clostridia</taxon>
        <taxon>Lachnospirales</taxon>
        <taxon>Lachnospiraceae</taxon>
        <taxon>Blautia</taxon>
    </lineage>
</organism>
<dbReference type="AlphaFoldDB" id="A0A1C7I6J1"/>
<proteinExistence type="predicted"/>
<keyword evidence="2" id="KW-1185">Reference proteome</keyword>
<dbReference type="EMBL" id="CP015405">
    <property type="protein sequence ID" value="ANU75195.1"/>
    <property type="molecule type" value="Genomic_DNA"/>
</dbReference>
<dbReference type="RefSeq" id="WP_065541408.1">
    <property type="nucleotide sequence ID" value="NZ_CP015405.2"/>
</dbReference>
<sequence length="72" mass="8629">MSDYEELKAKYRSISEAIDKAIKQNEPYEELVDSLFRCLNEILETSEVKAENKRMWKELEEISQKMDEKIKL</sequence>
<accession>A0A1C7I6J1</accession>
<protein>
    <submittedName>
        <fullName evidence="1">Uncharacterized protein</fullName>
    </submittedName>
</protein>
<reference evidence="1" key="1">
    <citation type="submission" date="2017-04" db="EMBL/GenBank/DDBJ databases">
        <title>Complete Genome Sequences of Twelve Strains of a Stable Defined Moderately Diverse Mouse Microbiota 2 (sDMDMm2).</title>
        <authorList>
            <person name="Uchimura Y."/>
            <person name="Wyss M."/>
            <person name="Brugiroux S."/>
            <person name="Limenitakis J.P."/>
            <person name="Stecher B."/>
            <person name="McCoy K.D."/>
            <person name="Macpherson A.J."/>
        </authorList>
    </citation>
    <scope>NUCLEOTIDE SEQUENCE</scope>
    <source>
        <strain evidence="1">YL58</strain>
    </source>
</reference>
<dbReference type="Proteomes" id="UP000092574">
    <property type="component" value="Chromosome"/>
</dbReference>
<dbReference type="KEGG" id="byl:A4V09_05130"/>
<dbReference type="STRING" id="1796616.A4V09_05130"/>
<gene>
    <name evidence="1" type="ORF">A4V09_05130</name>
</gene>
<evidence type="ECO:0000313" key="1">
    <source>
        <dbReference type="EMBL" id="ANU75195.1"/>
    </source>
</evidence>
<evidence type="ECO:0000313" key="2">
    <source>
        <dbReference type="Proteomes" id="UP000092574"/>
    </source>
</evidence>
<name>A0A1C7I6J1_9FIRM</name>